<evidence type="ECO:0000313" key="3">
    <source>
        <dbReference type="Proteomes" id="UP001319104"/>
    </source>
</evidence>
<evidence type="ECO:0000313" key="2">
    <source>
        <dbReference type="EMBL" id="MBS9523043.1"/>
    </source>
</evidence>
<keyword evidence="1" id="KW-0732">Signal</keyword>
<organism evidence="2 3">
    <name type="scientific">Litoribacter ruber</name>
    <dbReference type="NCBI Taxonomy" id="702568"/>
    <lineage>
        <taxon>Bacteria</taxon>
        <taxon>Pseudomonadati</taxon>
        <taxon>Bacteroidota</taxon>
        <taxon>Cytophagia</taxon>
        <taxon>Cytophagales</taxon>
        <taxon>Cyclobacteriaceae</taxon>
        <taxon>Litoribacter</taxon>
    </lineage>
</organism>
<dbReference type="AlphaFoldDB" id="A0AAP2G428"/>
<dbReference type="EMBL" id="JAHCMY010000001">
    <property type="protein sequence ID" value="MBS9523043.1"/>
    <property type="molecule type" value="Genomic_DNA"/>
</dbReference>
<evidence type="ECO:0008006" key="4">
    <source>
        <dbReference type="Google" id="ProtNLM"/>
    </source>
</evidence>
<dbReference type="RefSeq" id="WP_213943910.1">
    <property type="nucleotide sequence ID" value="NZ_JAHBGI010000003.1"/>
</dbReference>
<dbReference type="Proteomes" id="UP001319104">
    <property type="component" value="Unassembled WGS sequence"/>
</dbReference>
<comment type="caution">
    <text evidence="2">The sequence shown here is derived from an EMBL/GenBank/DDBJ whole genome shotgun (WGS) entry which is preliminary data.</text>
</comment>
<protein>
    <recommendedName>
        <fullName evidence="4">Outer membrane beta-barrel protein</fullName>
    </recommendedName>
</protein>
<evidence type="ECO:0000256" key="1">
    <source>
        <dbReference type="SAM" id="SignalP"/>
    </source>
</evidence>
<accession>A0AAP2G428</accession>
<gene>
    <name evidence="2" type="ORF">KI659_03345</name>
</gene>
<reference evidence="2 3" key="1">
    <citation type="submission" date="2021-05" db="EMBL/GenBank/DDBJ databases">
        <authorList>
            <person name="Zhang Z.D."/>
            <person name="Osman G."/>
        </authorList>
    </citation>
    <scope>NUCLEOTIDE SEQUENCE [LARGE SCALE GENOMIC DNA]</scope>
    <source>
        <strain evidence="2 3">KCTC 32217</strain>
    </source>
</reference>
<proteinExistence type="predicted"/>
<name>A0AAP2G428_9BACT</name>
<sequence>MKVLLMSALLALLFLPAYAQDVYGPPTKSVYVELGGAGLPYSVNYDFRFDKHRVDSWGMRIGAGGWAINEGENSRTSMLTIPLQINRLLGRDKHYFEIGGGATFVRYRDTYTSYWGTPTITTSENWNFILDTGNTPALMGTLNLGYRRVPVDGGFTFKANLNPIFNHNGFWPLWFGIGFGYAFN</sequence>
<feature type="signal peptide" evidence="1">
    <location>
        <begin position="1"/>
        <end position="19"/>
    </location>
</feature>
<feature type="chain" id="PRO_5043055582" description="Outer membrane beta-barrel protein" evidence="1">
    <location>
        <begin position="20"/>
        <end position="184"/>
    </location>
</feature>
<keyword evidence="3" id="KW-1185">Reference proteome</keyword>